<dbReference type="PROSITE" id="PS50106">
    <property type="entry name" value="PDZ"/>
    <property type="match status" value="1"/>
</dbReference>
<evidence type="ECO:0000256" key="2">
    <source>
        <dbReference type="ARBA" id="ARBA00022670"/>
    </source>
</evidence>
<dbReference type="PANTHER" id="PTHR22939">
    <property type="entry name" value="SERINE PROTEASE FAMILY S1C HTRA-RELATED"/>
    <property type="match status" value="1"/>
</dbReference>
<dbReference type="SMART" id="SM00228">
    <property type="entry name" value="PDZ"/>
    <property type="match status" value="2"/>
</dbReference>
<dbReference type="OrthoDB" id="248175at2"/>
<feature type="domain" description="PDZ" evidence="6">
    <location>
        <begin position="288"/>
        <end position="379"/>
    </location>
</feature>
<evidence type="ECO:0000256" key="4">
    <source>
        <dbReference type="SAM" id="MobiDB-lite"/>
    </source>
</evidence>
<dbReference type="RefSeq" id="WP_126724318.1">
    <property type="nucleotide sequence ID" value="NZ_RYZH01000007.1"/>
</dbReference>
<reference evidence="7 8" key="1">
    <citation type="submission" date="2018-12" db="EMBL/GenBank/DDBJ databases">
        <authorList>
            <person name="Toschakov S.V."/>
        </authorList>
    </citation>
    <scope>NUCLEOTIDE SEQUENCE [LARGE SCALE GENOMIC DNA]</scope>
    <source>
        <strain evidence="7 8">GM2012</strain>
    </source>
</reference>
<comment type="similarity">
    <text evidence="1">Belongs to the peptidase S1C family.</text>
</comment>
<dbReference type="PRINTS" id="PR00834">
    <property type="entry name" value="PROTEASES2C"/>
</dbReference>
<evidence type="ECO:0000256" key="3">
    <source>
        <dbReference type="ARBA" id="ARBA00022801"/>
    </source>
</evidence>
<dbReference type="GO" id="GO:0006508">
    <property type="term" value="P:proteolysis"/>
    <property type="evidence" value="ECO:0007669"/>
    <property type="project" value="UniProtKB-KW"/>
</dbReference>
<dbReference type="SUPFAM" id="SSF50156">
    <property type="entry name" value="PDZ domain-like"/>
    <property type="match status" value="2"/>
</dbReference>
<dbReference type="EMBL" id="RYZH01000007">
    <property type="protein sequence ID" value="RUL88830.1"/>
    <property type="molecule type" value="Genomic_DNA"/>
</dbReference>
<evidence type="ECO:0000313" key="7">
    <source>
        <dbReference type="EMBL" id="RUL88830.1"/>
    </source>
</evidence>
<keyword evidence="5" id="KW-0472">Membrane</keyword>
<dbReference type="Gene3D" id="2.40.10.120">
    <property type="match status" value="1"/>
</dbReference>
<feature type="region of interest" description="Disordered" evidence="4">
    <location>
        <begin position="1"/>
        <end position="20"/>
    </location>
</feature>
<dbReference type="Pfam" id="PF13180">
    <property type="entry name" value="PDZ_2"/>
    <property type="match status" value="1"/>
</dbReference>
<dbReference type="InterPro" id="IPR009003">
    <property type="entry name" value="Peptidase_S1_PA"/>
</dbReference>
<comment type="caution">
    <text evidence="7">The sequence shown here is derived from an EMBL/GenBank/DDBJ whole genome shotgun (WGS) entry which is preliminary data.</text>
</comment>
<sequence>MASFDPIDFDPDAPPPRPETPPVRRGFLLVLFVLMLMAGAVYGMPYLAQQIGYRYEIGRATAAAEMLETLDEQEIIARSSALFRLASTRVQPAVVNIRTAAQGGPMFGGPGGGPGTIALGAGSGVVIDVENGFVVTNHHVIQDADRITVRLGRRELSARLVGSDEKTDLAVLQVEGRLEAEAPWGDSKAVDIGDWVLAIGSPYELDRSVTAGIVSATGRGGLPLSGDLYQDFIQTDAAINPGNSGGPLINLKGEVIGINTAILSETGGYQGIGLAISSALAKKVVEQLIEQGRVIRGYLGVTIRDVLPEEAKALGLEEARGAQVMGVVPGGPADEAGLRVGDVVLEIDGQPVDDSNALRTRTITLPIERSVPVTVVRGGERERVAVTIRAMPVLLDLGLLVVEGPPGNLPAELADRVPADGLYIADVSPGSPAARSGLDPRRMPLLRITAVGPVPVTSMKALNELAASQYDPERGLQLQLEAIDGTPLMLTIGGPEPRGRRP</sequence>
<evidence type="ECO:0000259" key="6">
    <source>
        <dbReference type="PROSITE" id="PS50106"/>
    </source>
</evidence>
<dbReference type="InterPro" id="IPR001940">
    <property type="entry name" value="Peptidase_S1C"/>
</dbReference>
<dbReference type="Gene3D" id="2.30.42.10">
    <property type="match status" value="2"/>
</dbReference>
<evidence type="ECO:0000313" key="8">
    <source>
        <dbReference type="Proteomes" id="UP000280296"/>
    </source>
</evidence>
<keyword evidence="5" id="KW-0812">Transmembrane</keyword>
<gene>
    <name evidence="7" type="ORF">TsocGM_05605</name>
</gene>
<organism evidence="7 8">
    <name type="scientific">Tautonia sociabilis</name>
    <dbReference type="NCBI Taxonomy" id="2080755"/>
    <lineage>
        <taxon>Bacteria</taxon>
        <taxon>Pseudomonadati</taxon>
        <taxon>Planctomycetota</taxon>
        <taxon>Planctomycetia</taxon>
        <taxon>Isosphaerales</taxon>
        <taxon>Isosphaeraceae</taxon>
        <taxon>Tautonia</taxon>
    </lineage>
</organism>
<dbReference type="InterPro" id="IPR001478">
    <property type="entry name" value="PDZ"/>
</dbReference>
<keyword evidence="5" id="KW-1133">Transmembrane helix</keyword>
<evidence type="ECO:0000256" key="5">
    <source>
        <dbReference type="SAM" id="Phobius"/>
    </source>
</evidence>
<name>A0A432MNE5_9BACT</name>
<keyword evidence="3" id="KW-0378">Hydrolase</keyword>
<feature type="transmembrane region" description="Helical" evidence="5">
    <location>
        <begin position="27"/>
        <end position="48"/>
    </location>
</feature>
<dbReference type="PANTHER" id="PTHR22939:SF129">
    <property type="entry name" value="SERINE PROTEASE HTRA2, MITOCHONDRIAL"/>
    <property type="match status" value="1"/>
</dbReference>
<accession>A0A432MNE5</accession>
<keyword evidence="8" id="KW-1185">Reference proteome</keyword>
<dbReference type="InterPro" id="IPR036034">
    <property type="entry name" value="PDZ_sf"/>
</dbReference>
<evidence type="ECO:0000256" key="1">
    <source>
        <dbReference type="ARBA" id="ARBA00010541"/>
    </source>
</evidence>
<dbReference type="AlphaFoldDB" id="A0A432MNE5"/>
<protein>
    <submittedName>
        <fullName evidence="7">PDZ domain-containing protein</fullName>
    </submittedName>
</protein>
<dbReference type="GO" id="GO:0004252">
    <property type="term" value="F:serine-type endopeptidase activity"/>
    <property type="evidence" value="ECO:0007669"/>
    <property type="project" value="InterPro"/>
</dbReference>
<dbReference type="Proteomes" id="UP000280296">
    <property type="component" value="Unassembled WGS sequence"/>
</dbReference>
<dbReference type="SUPFAM" id="SSF50494">
    <property type="entry name" value="Trypsin-like serine proteases"/>
    <property type="match status" value="1"/>
</dbReference>
<proteinExistence type="inferred from homology"/>
<dbReference type="Pfam" id="PF13365">
    <property type="entry name" value="Trypsin_2"/>
    <property type="match status" value="1"/>
</dbReference>
<reference evidence="7 8" key="2">
    <citation type="submission" date="2019-01" db="EMBL/GenBank/DDBJ databases">
        <title>Tautonia sociabilis, a novel thermotolerant planctomycete of Isosphaeraceae family, isolated from a 4000 m deep subterranean habitat.</title>
        <authorList>
            <person name="Kovaleva O.L."/>
            <person name="Elcheninov A.G."/>
            <person name="Van Heerden E."/>
            <person name="Toshchakov S.V."/>
            <person name="Novikov A."/>
            <person name="Bonch-Osmolovskaya E.A."/>
            <person name="Kublanov I.V."/>
        </authorList>
    </citation>
    <scope>NUCLEOTIDE SEQUENCE [LARGE SCALE GENOMIC DNA]</scope>
    <source>
        <strain evidence="7 8">GM2012</strain>
    </source>
</reference>
<keyword evidence="2" id="KW-0645">Protease</keyword>